<keyword evidence="2" id="KW-0479">Metal-binding</keyword>
<dbReference type="GO" id="GO:0046872">
    <property type="term" value="F:metal ion binding"/>
    <property type="evidence" value="ECO:0007669"/>
    <property type="project" value="UniProtKB-KW"/>
</dbReference>
<dbReference type="InterPro" id="IPR003347">
    <property type="entry name" value="JmjC_dom"/>
</dbReference>
<organism evidence="5 6">
    <name type="scientific">Geomicrobium halophilum</name>
    <dbReference type="NCBI Taxonomy" id="549000"/>
    <lineage>
        <taxon>Bacteria</taxon>
        <taxon>Bacillati</taxon>
        <taxon>Bacillota</taxon>
        <taxon>Bacilli</taxon>
        <taxon>Bacillales</taxon>
        <taxon>Geomicrobium</taxon>
    </lineage>
</organism>
<dbReference type="RefSeq" id="WP_184403695.1">
    <property type="nucleotide sequence ID" value="NZ_JACHHJ010000002.1"/>
</dbReference>
<sequence>MEKAVQNAINALYEIRNNELWTEQGQILTSPKDGWTREIFGMEAIKHMLVEPRIPEECFRVIKDGVPQPHRFYSRPLVVGSKAIGRVMDGAKASVALSEGSSLLLTAVEEFYPSMGRFCAKLGDSIGTKCSAFAVVTPPNQGGFVPHIDRTEQLVIQCEGSKRWKVYDIYDQQNSGGEVDVDKIGIPSIYEDVNVGDMIYLPQGAPHSAEATDTLSCHITITFEPVTIGNWVQKAMLKSIQDDAELSKSLPPFYYTDDECEEHLQKVKDKVREIYSNVEEKSEKYAKETINKQKAKGNQ</sequence>
<accession>A0A841PLV2</accession>
<dbReference type="GO" id="GO:0032453">
    <property type="term" value="F:histone H3K4 demethylase activity"/>
    <property type="evidence" value="ECO:0007669"/>
    <property type="project" value="TreeGrafter"/>
</dbReference>
<evidence type="ECO:0000313" key="5">
    <source>
        <dbReference type="EMBL" id="MBB6449729.1"/>
    </source>
</evidence>
<dbReference type="Proteomes" id="UP000568839">
    <property type="component" value="Unassembled WGS sequence"/>
</dbReference>
<evidence type="ECO:0000256" key="2">
    <source>
        <dbReference type="ARBA" id="ARBA00022723"/>
    </source>
</evidence>
<evidence type="ECO:0000256" key="3">
    <source>
        <dbReference type="ARBA" id="ARBA00023004"/>
    </source>
</evidence>
<gene>
    <name evidence="5" type="ORF">HNR44_001707</name>
</gene>
<evidence type="ECO:0000259" key="4">
    <source>
        <dbReference type="Pfam" id="PF08007"/>
    </source>
</evidence>
<dbReference type="AlphaFoldDB" id="A0A841PLV2"/>
<name>A0A841PLV2_9BACL</name>
<dbReference type="PANTHER" id="PTHR13096:SF8">
    <property type="entry name" value="RIBOSOMAL OXYGENASE 1"/>
    <property type="match status" value="1"/>
</dbReference>
<dbReference type="Pfam" id="PF08007">
    <property type="entry name" value="JmjC_2"/>
    <property type="match status" value="1"/>
</dbReference>
<keyword evidence="6" id="KW-1185">Reference proteome</keyword>
<dbReference type="PANTHER" id="PTHR13096">
    <property type="entry name" value="MINA53 MYC INDUCED NUCLEAR ANTIGEN"/>
    <property type="match status" value="1"/>
</dbReference>
<keyword evidence="3" id="KW-0408">Iron</keyword>
<protein>
    <recommendedName>
        <fullName evidence="4">JmjC domain-containing protein</fullName>
    </recommendedName>
</protein>
<feature type="domain" description="JmjC" evidence="4">
    <location>
        <begin position="130"/>
        <end position="227"/>
    </location>
</feature>
<dbReference type="Gene3D" id="2.60.120.650">
    <property type="entry name" value="Cupin"/>
    <property type="match status" value="1"/>
</dbReference>
<proteinExistence type="predicted"/>
<evidence type="ECO:0000313" key="6">
    <source>
        <dbReference type="Proteomes" id="UP000568839"/>
    </source>
</evidence>
<dbReference type="EMBL" id="JACHHJ010000002">
    <property type="protein sequence ID" value="MBB6449729.1"/>
    <property type="molecule type" value="Genomic_DNA"/>
</dbReference>
<dbReference type="GO" id="GO:0051864">
    <property type="term" value="F:histone H3K36 demethylase activity"/>
    <property type="evidence" value="ECO:0007669"/>
    <property type="project" value="TreeGrafter"/>
</dbReference>
<comment type="cofactor">
    <cofactor evidence="1">
        <name>Fe(2+)</name>
        <dbReference type="ChEBI" id="CHEBI:29033"/>
    </cofactor>
</comment>
<dbReference type="InterPro" id="IPR039994">
    <property type="entry name" value="NO66-like"/>
</dbReference>
<evidence type="ECO:0000256" key="1">
    <source>
        <dbReference type="ARBA" id="ARBA00001954"/>
    </source>
</evidence>
<comment type="caution">
    <text evidence="5">The sequence shown here is derived from an EMBL/GenBank/DDBJ whole genome shotgun (WGS) entry which is preliminary data.</text>
</comment>
<reference evidence="5 6" key="1">
    <citation type="submission" date="2020-08" db="EMBL/GenBank/DDBJ databases">
        <title>Genomic Encyclopedia of Type Strains, Phase IV (KMG-IV): sequencing the most valuable type-strain genomes for metagenomic binning, comparative biology and taxonomic classification.</title>
        <authorList>
            <person name="Goeker M."/>
        </authorList>
    </citation>
    <scope>NUCLEOTIDE SEQUENCE [LARGE SCALE GENOMIC DNA]</scope>
    <source>
        <strain evidence="5 6">DSM 21769</strain>
    </source>
</reference>
<dbReference type="SUPFAM" id="SSF51197">
    <property type="entry name" value="Clavaminate synthase-like"/>
    <property type="match status" value="1"/>
</dbReference>